<dbReference type="Pfam" id="PF05368">
    <property type="entry name" value="NmrA"/>
    <property type="match status" value="1"/>
</dbReference>
<dbReference type="AlphaFoldDB" id="A0A1A9ADN6"/>
<evidence type="ECO:0000313" key="2">
    <source>
        <dbReference type="EMBL" id="SBT54280.1"/>
    </source>
</evidence>
<dbReference type="Gene3D" id="3.90.25.10">
    <property type="entry name" value="UDP-galactose 4-epimerase, domain 1"/>
    <property type="match status" value="1"/>
</dbReference>
<dbReference type="PANTHER" id="PTHR43162:SF1">
    <property type="entry name" value="PRESTALK A DIFFERENTIATION PROTEIN A"/>
    <property type="match status" value="1"/>
</dbReference>
<dbReference type="EMBL" id="LT594324">
    <property type="protein sequence ID" value="SBT54280.1"/>
    <property type="molecule type" value="Genomic_DNA"/>
</dbReference>
<reference evidence="2 3" key="1">
    <citation type="submission" date="2016-06" db="EMBL/GenBank/DDBJ databases">
        <authorList>
            <person name="Kjaerup R.B."/>
            <person name="Dalgaard T.S."/>
            <person name="Juul-Madsen H.R."/>
        </authorList>
    </citation>
    <scope>NUCLEOTIDE SEQUENCE [LARGE SCALE GENOMIC DNA]</scope>
    <source>
        <strain evidence="2 3">DSM 45248</strain>
    </source>
</reference>
<name>A0A1A9ADN6_9ACTN</name>
<dbReference type="Gene3D" id="3.40.50.720">
    <property type="entry name" value="NAD(P)-binding Rossmann-like Domain"/>
    <property type="match status" value="1"/>
</dbReference>
<dbReference type="InterPro" id="IPR051604">
    <property type="entry name" value="Ergot_Alk_Oxidoreductase"/>
</dbReference>
<protein>
    <submittedName>
        <fullName evidence="2">Uncharacterized conserved protein YbjT, contains NAD(P)-binding and DUF2867 domains</fullName>
    </submittedName>
</protein>
<evidence type="ECO:0000313" key="3">
    <source>
        <dbReference type="Proteomes" id="UP000198765"/>
    </source>
</evidence>
<dbReference type="RefSeq" id="WP_091200742.1">
    <property type="nucleotide sequence ID" value="NZ_LT594324.1"/>
</dbReference>
<dbReference type="OrthoDB" id="3510772at2"/>
<sequence>MTESQPTVLVLGATGKTGSRVVSRLRSGGVAVRTAARSGADVAFDWSDRGTYASAVAGVTRVYLMAPVLRIDFAADVAAFLDEAESAEVEHVTFLSAYGMEHAPAEFAPRAVELDLSRRNRLTHTILRPAWFMQNFSETFLKPVNGAVVVPTGDGAEAFIDVEDIAAVAATTLTDPVAHAGAAYSLTGPQALTVAEATAIIGKAAGQPVVHQDIDREAWIAAVLATGVPTDYGIVLRQLTETVASGNGSRPDDTVEKITGNPARTFREFARTNAAVFRESSK</sequence>
<dbReference type="InterPro" id="IPR008030">
    <property type="entry name" value="NmrA-like"/>
</dbReference>
<keyword evidence="3" id="KW-1185">Reference proteome</keyword>
<evidence type="ECO:0000259" key="1">
    <source>
        <dbReference type="Pfam" id="PF05368"/>
    </source>
</evidence>
<organism evidence="2 3">
    <name type="scientific">Micromonospora narathiwatensis</name>
    <dbReference type="NCBI Taxonomy" id="299146"/>
    <lineage>
        <taxon>Bacteria</taxon>
        <taxon>Bacillati</taxon>
        <taxon>Actinomycetota</taxon>
        <taxon>Actinomycetes</taxon>
        <taxon>Micromonosporales</taxon>
        <taxon>Micromonosporaceae</taxon>
        <taxon>Micromonospora</taxon>
    </lineage>
</organism>
<dbReference type="PANTHER" id="PTHR43162">
    <property type="match status" value="1"/>
</dbReference>
<dbReference type="PATRIC" id="fig|299146.4.peg.5476"/>
<dbReference type="InterPro" id="IPR036291">
    <property type="entry name" value="NAD(P)-bd_dom_sf"/>
</dbReference>
<proteinExistence type="predicted"/>
<gene>
    <name evidence="2" type="ORF">GA0070621_5306</name>
</gene>
<dbReference type="SUPFAM" id="SSF51735">
    <property type="entry name" value="NAD(P)-binding Rossmann-fold domains"/>
    <property type="match status" value="1"/>
</dbReference>
<feature type="domain" description="NmrA-like" evidence="1">
    <location>
        <begin position="6"/>
        <end position="245"/>
    </location>
</feature>
<dbReference type="Proteomes" id="UP000198765">
    <property type="component" value="Chromosome I"/>
</dbReference>
<accession>A0A1A9ADN6</accession>